<reference evidence="4 5" key="1">
    <citation type="submission" date="2017-11" db="EMBL/GenBank/DDBJ databases">
        <title>Draft genome sequence of Mitsuaria sp. HWN-4.</title>
        <authorList>
            <person name="Gundlapally S.R."/>
        </authorList>
    </citation>
    <scope>NUCLEOTIDE SEQUENCE [LARGE SCALE GENOMIC DNA]</scope>
    <source>
        <strain evidence="4 5">HWN-4</strain>
    </source>
</reference>
<dbReference type="InterPro" id="IPR014729">
    <property type="entry name" value="Rossmann-like_a/b/a_fold"/>
</dbReference>
<gene>
    <name evidence="4" type="ORF">CS062_00915</name>
</gene>
<evidence type="ECO:0000256" key="2">
    <source>
        <dbReference type="SAM" id="MobiDB-lite"/>
    </source>
</evidence>
<name>A0A2G9CHM3_9BURK</name>
<dbReference type="Gene3D" id="3.40.50.620">
    <property type="entry name" value="HUPs"/>
    <property type="match status" value="1"/>
</dbReference>
<evidence type="ECO:0000313" key="4">
    <source>
        <dbReference type="EMBL" id="PIM55124.1"/>
    </source>
</evidence>
<dbReference type="InterPro" id="IPR006016">
    <property type="entry name" value="UspA"/>
</dbReference>
<dbReference type="Pfam" id="PF00582">
    <property type="entry name" value="Usp"/>
    <property type="match status" value="1"/>
</dbReference>
<protein>
    <recommendedName>
        <fullName evidence="3">UspA domain-containing protein</fullName>
    </recommendedName>
</protein>
<dbReference type="PRINTS" id="PR01438">
    <property type="entry name" value="UNVRSLSTRESS"/>
</dbReference>
<feature type="compositionally biased region" description="Polar residues" evidence="2">
    <location>
        <begin position="22"/>
        <end position="33"/>
    </location>
</feature>
<dbReference type="Proteomes" id="UP000231501">
    <property type="component" value="Unassembled WGS sequence"/>
</dbReference>
<sequence>MHQRSPRMSLNQGVRCRIAQAQVAQRTPHQNGPRQAGVRKPLPRSAAGRQPDAVKPSAAGPSTRPSRRSTMYRKVLLAYDGSPPANAALAAATELLRGQPTELELVYVMYDLPLNVEFSDAAMLEASRASQRAAAEAILSQAGQQLAKAGLPAQRTILDAGGRRTAEAIVERAVREHAGLVMIGSHGRRGVSRALLGSDAELVARLSPVPVMIVKEPSHAP</sequence>
<evidence type="ECO:0000313" key="5">
    <source>
        <dbReference type="Proteomes" id="UP000231501"/>
    </source>
</evidence>
<dbReference type="PANTHER" id="PTHR46268">
    <property type="entry name" value="STRESS RESPONSE PROTEIN NHAX"/>
    <property type="match status" value="1"/>
</dbReference>
<dbReference type="CDD" id="cd00293">
    <property type="entry name" value="USP-like"/>
    <property type="match status" value="1"/>
</dbReference>
<evidence type="ECO:0000259" key="3">
    <source>
        <dbReference type="Pfam" id="PF00582"/>
    </source>
</evidence>
<comment type="similarity">
    <text evidence="1">Belongs to the universal stress protein A family.</text>
</comment>
<accession>A0A2G9CHM3</accession>
<dbReference type="InterPro" id="IPR006015">
    <property type="entry name" value="Universal_stress_UspA"/>
</dbReference>
<dbReference type="EMBL" id="PEOG01000005">
    <property type="protein sequence ID" value="PIM55124.1"/>
    <property type="molecule type" value="Genomic_DNA"/>
</dbReference>
<dbReference type="AlphaFoldDB" id="A0A2G9CHM3"/>
<keyword evidence="5" id="KW-1185">Reference proteome</keyword>
<feature type="region of interest" description="Disordered" evidence="2">
    <location>
        <begin position="21"/>
        <end position="70"/>
    </location>
</feature>
<dbReference type="PANTHER" id="PTHR46268:SF15">
    <property type="entry name" value="UNIVERSAL STRESS PROTEIN HP_0031"/>
    <property type="match status" value="1"/>
</dbReference>
<dbReference type="SUPFAM" id="SSF52402">
    <property type="entry name" value="Adenine nucleotide alpha hydrolases-like"/>
    <property type="match status" value="1"/>
</dbReference>
<evidence type="ECO:0000256" key="1">
    <source>
        <dbReference type="ARBA" id="ARBA00008791"/>
    </source>
</evidence>
<organism evidence="4 5">
    <name type="scientific">Roseateles chitinivorans</name>
    <dbReference type="NCBI Taxonomy" id="2917965"/>
    <lineage>
        <taxon>Bacteria</taxon>
        <taxon>Pseudomonadati</taxon>
        <taxon>Pseudomonadota</taxon>
        <taxon>Betaproteobacteria</taxon>
        <taxon>Burkholderiales</taxon>
        <taxon>Sphaerotilaceae</taxon>
        <taxon>Roseateles</taxon>
    </lineage>
</organism>
<feature type="domain" description="UspA" evidence="3">
    <location>
        <begin position="71"/>
        <end position="215"/>
    </location>
</feature>
<comment type="caution">
    <text evidence="4">The sequence shown here is derived from an EMBL/GenBank/DDBJ whole genome shotgun (WGS) entry which is preliminary data.</text>
</comment>
<proteinExistence type="inferred from homology"/>